<dbReference type="AlphaFoldDB" id="W0AJK5"/>
<gene>
    <name evidence="1" type="ORF">NX02_28745</name>
</gene>
<dbReference type="EMBL" id="CP006644">
    <property type="protein sequence ID" value="AHE57326.1"/>
    <property type="molecule type" value="Genomic_DNA"/>
</dbReference>
<organism evidence="1 2">
    <name type="scientific">Sphingomonas sanxanigenens DSM 19645 = NX02</name>
    <dbReference type="NCBI Taxonomy" id="1123269"/>
    <lineage>
        <taxon>Bacteria</taxon>
        <taxon>Pseudomonadati</taxon>
        <taxon>Pseudomonadota</taxon>
        <taxon>Alphaproteobacteria</taxon>
        <taxon>Sphingomonadales</taxon>
        <taxon>Sphingomonadaceae</taxon>
        <taxon>Sphingomonas</taxon>
    </lineage>
</organism>
<reference evidence="1 2" key="1">
    <citation type="submission" date="2013-07" db="EMBL/GenBank/DDBJ databases">
        <title>Completed genome of Sphingomonas sanxanigenens NX02.</title>
        <authorList>
            <person name="Ma T."/>
            <person name="Huang H."/>
            <person name="Wu M."/>
            <person name="Li X."/>
            <person name="Li G."/>
        </authorList>
    </citation>
    <scope>NUCLEOTIDE SEQUENCE [LARGE SCALE GENOMIC DNA]</scope>
    <source>
        <strain evidence="1 2">NX02</strain>
    </source>
</reference>
<dbReference type="RefSeq" id="WP_025295416.1">
    <property type="nucleotide sequence ID" value="NZ_CP006644.1"/>
</dbReference>
<proteinExistence type="predicted"/>
<name>W0AJK5_9SPHN</name>
<dbReference type="STRING" id="1123269.NX02_28745"/>
<dbReference type="KEGG" id="ssan:NX02_28745"/>
<protein>
    <submittedName>
        <fullName evidence="1">Uncharacterized protein</fullName>
    </submittedName>
</protein>
<evidence type="ECO:0000313" key="2">
    <source>
        <dbReference type="Proteomes" id="UP000018851"/>
    </source>
</evidence>
<dbReference type="HOGENOM" id="CLU_1554303_0_0_5"/>
<sequence length="172" mass="19260">MSYMDRLKARISQTPYVEELTKLTKPGSVGFVSEPSRHDSGNSSDDVRSLLLEWRDGLARLDRDKPRGGVTYSRWTEIYDDAVVVFNDWARAAAAIGWSELDLFGVDPLVVDDLTAAEDAPHGLVWRLHGRPVERLVDSRAQYRLRSGGLGMFPRGGATACVPIWRLSESRK</sequence>
<dbReference type="Proteomes" id="UP000018851">
    <property type="component" value="Chromosome"/>
</dbReference>
<dbReference type="PATRIC" id="fig|1123269.5.peg.5647"/>
<keyword evidence="2" id="KW-1185">Reference proteome</keyword>
<evidence type="ECO:0000313" key="1">
    <source>
        <dbReference type="EMBL" id="AHE57326.1"/>
    </source>
</evidence>
<accession>W0AJK5</accession>